<dbReference type="AlphaFoldDB" id="A0A3D8Q5G6"/>
<evidence type="ECO:0000313" key="3">
    <source>
        <dbReference type="Proteomes" id="UP000256328"/>
    </source>
</evidence>
<gene>
    <name evidence="2" type="ORF">BP5796_12977</name>
</gene>
<protein>
    <submittedName>
        <fullName evidence="2">Uncharacterized protein</fullName>
    </submittedName>
</protein>
<dbReference type="Proteomes" id="UP000256328">
    <property type="component" value="Unassembled WGS sequence"/>
</dbReference>
<reference evidence="2 3" key="1">
    <citation type="journal article" date="2018" name="IMA Fungus">
        <title>IMA Genome-F 9: Draft genome sequence of Annulohypoxylon stygium, Aspergillus mulundensis, Berkeleyomyces basicola (syn. Thielaviopsis basicola), Ceratocystis smalleyi, two Cercospora beticola strains, Coleophoma cylindrospora, Fusarium fracticaudum, Phialophora cf. hyalina, and Morchella septimelata.</title>
        <authorList>
            <person name="Wingfield B.D."/>
            <person name="Bills G.F."/>
            <person name="Dong Y."/>
            <person name="Huang W."/>
            <person name="Nel W.J."/>
            <person name="Swalarsk-Parry B.S."/>
            <person name="Vaghefi N."/>
            <person name="Wilken P.M."/>
            <person name="An Z."/>
            <person name="de Beer Z.W."/>
            <person name="De Vos L."/>
            <person name="Chen L."/>
            <person name="Duong T.A."/>
            <person name="Gao Y."/>
            <person name="Hammerbacher A."/>
            <person name="Kikkert J.R."/>
            <person name="Li Y."/>
            <person name="Li H."/>
            <person name="Li K."/>
            <person name="Li Q."/>
            <person name="Liu X."/>
            <person name="Ma X."/>
            <person name="Naidoo K."/>
            <person name="Pethybridge S.J."/>
            <person name="Sun J."/>
            <person name="Steenkamp E.T."/>
            <person name="van der Nest M.A."/>
            <person name="van Wyk S."/>
            <person name="Wingfield M.J."/>
            <person name="Xiong C."/>
            <person name="Yue Q."/>
            <person name="Zhang X."/>
        </authorList>
    </citation>
    <scope>NUCLEOTIDE SEQUENCE [LARGE SCALE GENOMIC DNA]</scope>
    <source>
        <strain evidence="2 3">BP5796</strain>
    </source>
</reference>
<evidence type="ECO:0000256" key="1">
    <source>
        <dbReference type="SAM" id="MobiDB-lite"/>
    </source>
</evidence>
<proteinExistence type="predicted"/>
<keyword evidence="3" id="KW-1185">Reference proteome</keyword>
<evidence type="ECO:0000313" key="2">
    <source>
        <dbReference type="EMBL" id="RDW56910.1"/>
    </source>
</evidence>
<dbReference type="EMBL" id="PDLN01000024">
    <property type="protein sequence ID" value="RDW56910.1"/>
    <property type="molecule type" value="Genomic_DNA"/>
</dbReference>
<dbReference type="OrthoDB" id="5296889at2759"/>
<comment type="caution">
    <text evidence="2">The sequence shown here is derived from an EMBL/GenBank/DDBJ whole genome shotgun (WGS) entry which is preliminary data.</text>
</comment>
<organism evidence="2 3">
    <name type="scientific">Coleophoma crateriformis</name>
    <dbReference type="NCBI Taxonomy" id="565419"/>
    <lineage>
        <taxon>Eukaryota</taxon>
        <taxon>Fungi</taxon>
        <taxon>Dikarya</taxon>
        <taxon>Ascomycota</taxon>
        <taxon>Pezizomycotina</taxon>
        <taxon>Leotiomycetes</taxon>
        <taxon>Helotiales</taxon>
        <taxon>Dermateaceae</taxon>
        <taxon>Coleophoma</taxon>
    </lineage>
</organism>
<feature type="region of interest" description="Disordered" evidence="1">
    <location>
        <begin position="1"/>
        <end position="71"/>
    </location>
</feature>
<name>A0A3D8Q5G6_9HELO</name>
<feature type="compositionally biased region" description="Basic and acidic residues" evidence="1">
    <location>
        <begin position="25"/>
        <end position="45"/>
    </location>
</feature>
<accession>A0A3D8Q5G6</accession>
<sequence>MSHRSSGITAGRKVGGLKTNATKQSPKDGAQKRKRKSQADMDTKPGDASATPPVKKQKSTGKPAIAKPQKAPVAKLKISPVEKAAIQNYRATINKVDDRLQALDKKSKVQGPNLSVVTSNDYTIAMAKFIPDVQKLTNMGKDGAAWAFNVLLYMAEHSYRDVDVSTETDLSDGPKESFQAMDAALLGLIEKRHQQPRATGDGAEVTFVRNKWTDADADVGEFKTGQPNKQQRSQMAAQKLQWMKCRSDELRERREKVQDWAANALEELVDHRDCVASLERDGFFVKSIARLEELRGATGVVE</sequence>